<dbReference type="PROSITE" id="PS00716">
    <property type="entry name" value="SIGMA70_2"/>
    <property type="match status" value="1"/>
</dbReference>
<feature type="domain" description="RNA polymerase sigma-70" evidence="1">
    <location>
        <begin position="159"/>
        <end position="185"/>
    </location>
</feature>
<protein>
    <recommendedName>
        <fullName evidence="1">RNA polymerase sigma-70 domain-containing protein</fullName>
    </recommendedName>
</protein>
<organism evidence="2 3">
    <name type="scientific">Candidatus Staskawiczbacteria bacterium RIFOXYB1_FULL_37_44</name>
    <dbReference type="NCBI Taxonomy" id="1802223"/>
    <lineage>
        <taxon>Bacteria</taxon>
        <taxon>Candidatus Staskawicziibacteriota</taxon>
    </lineage>
</organism>
<evidence type="ECO:0000259" key="1">
    <source>
        <dbReference type="PROSITE" id="PS00716"/>
    </source>
</evidence>
<dbReference type="EMBL" id="MHPJ01000019">
    <property type="protein sequence ID" value="OGZ78508.1"/>
    <property type="molecule type" value="Genomic_DNA"/>
</dbReference>
<dbReference type="GO" id="GO:0003700">
    <property type="term" value="F:DNA-binding transcription factor activity"/>
    <property type="evidence" value="ECO:0007669"/>
    <property type="project" value="InterPro"/>
</dbReference>
<accession>A0A1G2IWG1</accession>
<reference evidence="2 3" key="1">
    <citation type="journal article" date="2016" name="Nat. Commun.">
        <title>Thousands of microbial genomes shed light on interconnected biogeochemical processes in an aquifer system.</title>
        <authorList>
            <person name="Anantharaman K."/>
            <person name="Brown C.T."/>
            <person name="Hug L.A."/>
            <person name="Sharon I."/>
            <person name="Castelle C.J."/>
            <person name="Probst A.J."/>
            <person name="Thomas B.C."/>
            <person name="Singh A."/>
            <person name="Wilkins M.J."/>
            <person name="Karaoz U."/>
            <person name="Brodie E.L."/>
            <person name="Williams K.H."/>
            <person name="Hubbard S.S."/>
            <person name="Banfield J.F."/>
        </authorList>
    </citation>
    <scope>NUCLEOTIDE SEQUENCE [LARGE SCALE GENOMIC DNA]</scope>
</reference>
<dbReference type="AlphaFoldDB" id="A0A1G2IWG1"/>
<sequence length="199" mass="22979">MVKEVKVNARLQRAITKQFGSTANLCRTWPGLRERKDSQNEISALIHIRMSPLRKDGAFAPLCTLLSEALDILPEKLFPVELYRDVIPFDVETTAFHPQNRMPIRELCRIAKNDGNSFEEAVHKSLKRRIGRVLKTLSYREREIIKLRYGLGDDGSAYTLGEVGHIFKVTYECIRQIENRAIRKLQQPKRSQELIGFLD</sequence>
<dbReference type="PRINTS" id="PR00046">
    <property type="entry name" value="SIGMA70FCT"/>
</dbReference>
<dbReference type="PANTHER" id="PTHR30603:SF60">
    <property type="entry name" value="RNA POLYMERASE SIGMA FACTOR RPOD"/>
    <property type="match status" value="1"/>
</dbReference>
<dbReference type="InterPro" id="IPR000943">
    <property type="entry name" value="RNA_pol_sigma70"/>
</dbReference>
<comment type="caution">
    <text evidence="2">The sequence shown here is derived from an EMBL/GenBank/DDBJ whole genome shotgun (WGS) entry which is preliminary data.</text>
</comment>
<dbReference type="CDD" id="cd06171">
    <property type="entry name" value="Sigma70_r4"/>
    <property type="match status" value="1"/>
</dbReference>
<dbReference type="InterPro" id="IPR050239">
    <property type="entry name" value="Sigma-70_RNA_pol_init_factors"/>
</dbReference>
<name>A0A1G2IWG1_9BACT</name>
<dbReference type="InterPro" id="IPR007630">
    <property type="entry name" value="RNA_pol_sigma70_r4"/>
</dbReference>
<gene>
    <name evidence="2" type="ORF">A2358_03115</name>
</gene>
<dbReference type="SUPFAM" id="SSF88659">
    <property type="entry name" value="Sigma3 and sigma4 domains of RNA polymerase sigma factors"/>
    <property type="match status" value="1"/>
</dbReference>
<evidence type="ECO:0000313" key="2">
    <source>
        <dbReference type="EMBL" id="OGZ78508.1"/>
    </source>
</evidence>
<evidence type="ECO:0000313" key="3">
    <source>
        <dbReference type="Proteomes" id="UP000178650"/>
    </source>
</evidence>
<dbReference type="STRING" id="1802223.A2358_03115"/>
<proteinExistence type="predicted"/>
<dbReference type="Proteomes" id="UP000178650">
    <property type="component" value="Unassembled WGS sequence"/>
</dbReference>
<dbReference type="PANTHER" id="PTHR30603">
    <property type="entry name" value="RNA POLYMERASE SIGMA FACTOR RPO"/>
    <property type="match status" value="1"/>
</dbReference>
<dbReference type="Gene3D" id="1.10.10.10">
    <property type="entry name" value="Winged helix-like DNA-binding domain superfamily/Winged helix DNA-binding domain"/>
    <property type="match status" value="1"/>
</dbReference>
<dbReference type="InterPro" id="IPR013324">
    <property type="entry name" value="RNA_pol_sigma_r3/r4-like"/>
</dbReference>
<dbReference type="InterPro" id="IPR036388">
    <property type="entry name" value="WH-like_DNA-bd_sf"/>
</dbReference>
<dbReference type="Pfam" id="PF04545">
    <property type="entry name" value="Sigma70_r4"/>
    <property type="match status" value="1"/>
</dbReference>
<dbReference type="GO" id="GO:0006352">
    <property type="term" value="P:DNA-templated transcription initiation"/>
    <property type="evidence" value="ECO:0007669"/>
    <property type="project" value="InterPro"/>
</dbReference>